<dbReference type="SUPFAM" id="SSF103473">
    <property type="entry name" value="MFS general substrate transporter"/>
    <property type="match status" value="1"/>
</dbReference>
<dbReference type="InterPro" id="IPR052714">
    <property type="entry name" value="MFS_Exporter"/>
</dbReference>
<feature type="transmembrane region" description="Helical" evidence="4">
    <location>
        <begin position="353"/>
        <end position="371"/>
    </location>
</feature>
<evidence type="ECO:0000256" key="4">
    <source>
        <dbReference type="SAM" id="Phobius"/>
    </source>
</evidence>
<evidence type="ECO:0000259" key="5">
    <source>
        <dbReference type="PROSITE" id="PS50850"/>
    </source>
</evidence>
<reference evidence="6 7" key="1">
    <citation type="submission" date="2024-02" db="EMBL/GenBank/DDBJ databases">
        <title>Bacteria isolated from the canopy kelp, Nereocystis luetkeana.</title>
        <authorList>
            <person name="Pfister C.A."/>
            <person name="Younker I.T."/>
            <person name="Light S.H."/>
        </authorList>
    </citation>
    <scope>NUCLEOTIDE SEQUENCE [LARGE SCALE GENOMIC DNA]</scope>
    <source>
        <strain evidence="6 7">TI.1.05</strain>
    </source>
</reference>
<keyword evidence="3 4" id="KW-0472">Membrane</keyword>
<dbReference type="PROSITE" id="PS50850">
    <property type="entry name" value="MFS"/>
    <property type="match status" value="1"/>
</dbReference>
<dbReference type="InterPro" id="IPR020846">
    <property type="entry name" value="MFS_dom"/>
</dbReference>
<feature type="transmembrane region" description="Helical" evidence="4">
    <location>
        <begin position="43"/>
        <end position="62"/>
    </location>
</feature>
<keyword evidence="7" id="KW-1185">Reference proteome</keyword>
<accession>A0ABU9GT73</accession>
<feature type="transmembrane region" description="Helical" evidence="4">
    <location>
        <begin position="238"/>
        <end position="256"/>
    </location>
</feature>
<feature type="transmembrane region" description="Helical" evidence="4">
    <location>
        <begin position="136"/>
        <end position="156"/>
    </location>
</feature>
<feature type="transmembrane region" description="Helical" evidence="4">
    <location>
        <begin position="326"/>
        <end position="347"/>
    </location>
</feature>
<dbReference type="CDD" id="cd17473">
    <property type="entry name" value="MFS_arabinose_efflux_permease_like"/>
    <property type="match status" value="1"/>
</dbReference>
<feature type="transmembrane region" description="Helical" evidence="4">
    <location>
        <begin position="162"/>
        <end position="179"/>
    </location>
</feature>
<feature type="domain" description="Major facilitator superfamily (MFS) profile" evidence="5">
    <location>
        <begin position="2"/>
        <end position="374"/>
    </location>
</feature>
<feature type="transmembrane region" description="Helical" evidence="4">
    <location>
        <begin position="292"/>
        <end position="314"/>
    </location>
</feature>
<proteinExistence type="predicted"/>
<dbReference type="InterPro" id="IPR036259">
    <property type="entry name" value="MFS_trans_sf"/>
</dbReference>
<keyword evidence="1 4" id="KW-0812">Transmembrane</keyword>
<evidence type="ECO:0000313" key="6">
    <source>
        <dbReference type="EMBL" id="MEL0630450.1"/>
    </source>
</evidence>
<dbReference type="Gene3D" id="1.20.1250.20">
    <property type="entry name" value="MFS general substrate transporter like domains"/>
    <property type="match status" value="1"/>
</dbReference>
<feature type="transmembrane region" description="Helical" evidence="4">
    <location>
        <begin position="206"/>
        <end position="226"/>
    </location>
</feature>
<organism evidence="6 7">
    <name type="scientific">Psychromonas aquatilis</name>
    <dbReference type="NCBI Taxonomy" id="2005072"/>
    <lineage>
        <taxon>Bacteria</taxon>
        <taxon>Pseudomonadati</taxon>
        <taxon>Pseudomonadota</taxon>
        <taxon>Gammaproteobacteria</taxon>
        <taxon>Alteromonadales</taxon>
        <taxon>Psychromonadaceae</taxon>
        <taxon>Psychromonas</taxon>
    </lineage>
</organism>
<feature type="transmembrane region" description="Helical" evidence="4">
    <location>
        <begin position="69"/>
        <end position="91"/>
    </location>
</feature>
<name>A0ABU9GT73_9GAMM</name>
<dbReference type="PANTHER" id="PTHR23531">
    <property type="entry name" value="QUINOLENE RESISTANCE PROTEIN NORA"/>
    <property type="match status" value="1"/>
</dbReference>
<gene>
    <name evidence="6" type="ORF">V6256_12610</name>
</gene>
<keyword evidence="2 4" id="KW-1133">Transmembrane helix</keyword>
<feature type="transmembrane region" description="Helical" evidence="4">
    <location>
        <begin position="12"/>
        <end position="31"/>
    </location>
</feature>
<dbReference type="Pfam" id="PF07690">
    <property type="entry name" value="MFS_1"/>
    <property type="match status" value="1"/>
</dbReference>
<dbReference type="InterPro" id="IPR011701">
    <property type="entry name" value="MFS"/>
</dbReference>
<dbReference type="PANTHER" id="PTHR23531:SF1">
    <property type="entry name" value="QUINOLENE RESISTANCE PROTEIN NORA"/>
    <property type="match status" value="1"/>
</dbReference>
<dbReference type="Proteomes" id="UP001369082">
    <property type="component" value="Unassembled WGS sequence"/>
</dbReference>
<dbReference type="RefSeq" id="WP_341598578.1">
    <property type="nucleotide sequence ID" value="NZ_JBAKAZ010000056.1"/>
</dbReference>
<feature type="transmembrane region" description="Helical" evidence="4">
    <location>
        <begin position="103"/>
        <end position="124"/>
    </location>
</feature>
<evidence type="ECO:0000313" key="7">
    <source>
        <dbReference type="Proteomes" id="UP001369082"/>
    </source>
</evidence>
<feature type="transmembrane region" description="Helical" evidence="4">
    <location>
        <begin position="268"/>
        <end position="286"/>
    </location>
</feature>
<evidence type="ECO:0000256" key="1">
    <source>
        <dbReference type="ARBA" id="ARBA00022692"/>
    </source>
</evidence>
<dbReference type="EMBL" id="JBAKAZ010000056">
    <property type="protein sequence ID" value="MEL0630450.1"/>
    <property type="molecule type" value="Genomic_DNA"/>
</dbReference>
<sequence>MNQLKATGSYTLLSIATLIIMVGTLVAPGLIGISEALGVADNAILLITLPALGAVLFAPLSGKLIDKFGAYYCVVIGLFLYGFIGASVYWLNGPAAVFTNRVLLGGVTSAVMAGSTVLISQWYTGKARLNMIAKQGMAIEFGGVLFLFVGGILATHYWAMPLTLYLLAWIFLIMLFLFVPRNSPAEKVSETTEQIIKPKALSLKGVYLMALFSMSVFFTAFVLLPVAMHREGYDEQQVGTLLASISLVAVVAALFMSKVVKLLGELKVLSVAFICYGIAYFLFLQMATPSLVIGAIICGIGFGFTVPLLNHMTVELSPAKVRGRNLSYFTMAIFSGQFLTSFIEYIPGGINNIWLSGVTFCVIISIILLATSNRAAK</sequence>
<comment type="caution">
    <text evidence="6">The sequence shown here is derived from an EMBL/GenBank/DDBJ whole genome shotgun (WGS) entry which is preliminary data.</text>
</comment>
<evidence type="ECO:0000256" key="3">
    <source>
        <dbReference type="ARBA" id="ARBA00023136"/>
    </source>
</evidence>
<protein>
    <submittedName>
        <fullName evidence="6">MFS transporter</fullName>
    </submittedName>
</protein>
<evidence type="ECO:0000256" key="2">
    <source>
        <dbReference type="ARBA" id="ARBA00022989"/>
    </source>
</evidence>